<evidence type="ECO:0000256" key="3">
    <source>
        <dbReference type="ARBA" id="ARBA00022538"/>
    </source>
</evidence>
<evidence type="ECO:0000256" key="4">
    <source>
        <dbReference type="ARBA" id="ARBA00022958"/>
    </source>
</evidence>
<dbReference type="Gene3D" id="3.30.70.1450">
    <property type="entry name" value="Regulator of K+ conductance, C-terminal domain"/>
    <property type="match status" value="1"/>
</dbReference>
<dbReference type="Pfam" id="PF02254">
    <property type="entry name" value="TrkA_N"/>
    <property type="match status" value="1"/>
</dbReference>
<dbReference type="OrthoDB" id="169192at2157"/>
<dbReference type="InterPro" id="IPR006036">
    <property type="entry name" value="K_uptake_TrkA"/>
</dbReference>
<dbReference type="PANTHER" id="PTHR43833">
    <property type="entry name" value="POTASSIUM CHANNEL PROTEIN 2-RELATED-RELATED"/>
    <property type="match status" value="1"/>
</dbReference>
<evidence type="ECO:0000256" key="6">
    <source>
        <dbReference type="ARBA" id="ARBA00023065"/>
    </source>
</evidence>
<evidence type="ECO:0000313" key="9">
    <source>
        <dbReference type="EMBL" id="SEI65999.1"/>
    </source>
</evidence>
<keyword evidence="10" id="KW-1185">Reference proteome</keyword>
<name>A0A1H6SDP6_9EURY</name>
<evidence type="ECO:0000313" key="10">
    <source>
        <dbReference type="Proteomes" id="UP000198888"/>
    </source>
</evidence>
<keyword evidence="5" id="KW-0520">NAD</keyword>
<keyword evidence="6" id="KW-0406">Ion transport</keyword>
<dbReference type="GeneID" id="35004024"/>
<dbReference type="PROSITE" id="PS51202">
    <property type="entry name" value="RCK_C"/>
    <property type="match status" value="1"/>
</dbReference>
<dbReference type="GO" id="GO:0015079">
    <property type="term" value="F:potassium ion transmembrane transporter activity"/>
    <property type="evidence" value="ECO:0007669"/>
    <property type="project" value="InterPro"/>
</dbReference>
<dbReference type="InterPro" id="IPR003148">
    <property type="entry name" value="RCK_N"/>
</dbReference>
<dbReference type="KEGG" id="hae:halTADL_3258"/>
<comment type="function">
    <text evidence="1">Part of a potassium transport system.</text>
</comment>
<evidence type="ECO:0000256" key="2">
    <source>
        <dbReference type="ARBA" id="ARBA00022448"/>
    </source>
</evidence>
<dbReference type="Proteomes" id="UP000198888">
    <property type="component" value="Unassembled WGS sequence"/>
</dbReference>
<dbReference type="Gene3D" id="3.40.50.720">
    <property type="entry name" value="NAD(P)-binding Rossmann-like Domain"/>
    <property type="match status" value="1"/>
</dbReference>
<dbReference type="Pfam" id="PF02080">
    <property type="entry name" value="TrkA_C"/>
    <property type="match status" value="1"/>
</dbReference>
<feature type="domain" description="RCK N-terminal" evidence="7">
    <location>
        <begin position="1"/>
        <end position="116"/>
    </location>
</feature>
<dbReference type="InterPro" id="IPR050721">
    <property type="entry name" value="Trk_Ktr_HKT_K-transport"/>
</dbReference>
<protein>
    <submittedName>
        <fullName evidence="9">Trk system potassium uptake protein TrkA</fullName>
    </submittedName>
</protein>
<keyword evidence="2" id="KW-0813">Transport</keyword>
<dbReference type="InterPro" id="IPR006037">
    <property type="entry name" value="RCK_C"/>
</dbReference>
<dbReference type="EMBL" id="FNYR01000005">
    <property type="protein sequence ID" value="SEI65999.1"/>
    <property type="molecule type" value="Genomic_DNA"/>
</dbReference>
<evidence type="ECO:0000256" key="5">
    <source>
        <dbReference type="ARBA" id="ARBA00023027"/>
    </source>
</evidence>
<dbReference type="SUPFAM" id="SSF51735">
    <property type="entry name" value="NAD(P)-binding Rossmann-fold domains"/>
    <property type="match status" value="1"/>
</dbReference>
<reference evidence="9 10" key="1">
    <citation type="submission" date="2016-10" db="EMBL/GenBank/DDBJ databases">
        <authorList>
            <person name="de Groot N.N."/>
        </authorList>
    </citation>
    <scope>NUCLEOTIDE SEQUENCE [LARGE SCALE GENOMIC DNA]</scope>
    <source>
        <strain evidence="9 10">DSM 22187</strain>
    </source>
</reference>
<dbReference type="PROSITE" id="PS51201">
    <property type="entry name" value="RCK_N"/>
    <property type="match status" value="1"/>
</dbReference>
<dbReference type="AlphaFoldDB" id="A0A1H6SDP6"/>
<dbReference type="GO" id="GO:0005886">
    <property type="term" value="C:plasma membrane"/>
    <property type="evidence" value="ECO:0007669"/>
    <property type="project" value="InterPro"/>
</dbReference>
<dbReference type="PRINTS" id="PR00335">
    <property type="entry name" value="KUPTAKETRKA"/>
</dbReference>
<evidence type="ECO:0000259" key="8">
    <source>
        <dbReference type="PROSITE" id="PS51202"/>
    </source>
</evidence>
<organism evidence="9 10">
    <name type="scientific">Halohasta litchfieldiae</name>
    <dbReference type="NCBI Taxonomy" id="1073996"/>
    <lineage>
        <taxon>Archaea</taxon>
        <taxon>Methanobacteriati</taxon>
        <taxon>Methanobacteriota</taxon>
        <taxon>Stenosarchaea group</taxon>
        <taxon>Halobacteria</taxon>
        <taxon>Halobacteriales</taxon>
        <taxon>Haloferacaceae</taxon>
        <taxon>Halohasta</taxon>
    </lineage>
</organism>
<evidence type="ECO:0000259" key="7">
    <source>
        <dbReference type="PROSITE" id="PS51201"/>
    </source>
</evidence>
<keyword evidence="3" id="KW-0633">Potassium transport</keyword>
<dbReference type="STRING" id="1073996.SAMN05444271_10529"/>
<keyword evidence="4" id="KW-0630">Potassium</keyword>
<dbReference type="SUPFAM" id="SSF116726">
    <property type="entry name" value="TrkA C-terminal domain-like"/>
    <property type="match status" value="1"/>
</dbReference>
<dbReference type="RefSeq" id="WP_089671328.1">
    <property type="nucleotide sequence ID" value="NZ_CP024845.1"/>
</dbReference>
<accession>A0A1H6SDP6</accession>
<evidence type="ECO:0000256" key="1">
    <source>
        <dbReference type="ARBA" id="ARBA00003660"/>
    </source>
</evidence>
<accession>A0A2H4Q6I2</accession>
<dbReference type="PANTHER" id="PTHR43833:SF5">
    <property type="entry name" value="TRK SYSTEM POTASSIUM UPTAKE PROTEIN TRKA"/>
    <property type="match status" value="1"/>
</dbReference>
<dbReference type="InterPro" id="IPR036721">
    <property type="entry name" value="RCK_C_sf"/>
</dbReference>
<sequence>MQIIVVGYGRVGSRTARVLAEEGYDVMVVDNNHLKVERAREQGLTVVEGDGTDEDVLIEAGIETADALGGITGDVDINHKICLIGKEYGCRTVMRISEDVSTDVYETYVTDCDEVIYPQRLGAAGAKTALLGGSLNAIGDLTEQLQLTVFTVDHESPVIGSRISEIELPATARLYAHGADSKPMTIPLPTTTVSAGDRLALVTEQESIDEVESILLGDE</sequence>
<feature type="domain" description="RCK C-terminal" evidence="8">
    <location>
        <begin position="135"/>
        <end position="217"/>
    </location>
</feature>
<dbReference type="InterPro" id="IPR036291">
    <property type="entry name" value="NAD(P)-bd_dom_sf"/>
</dbReference>
<gene>
    <name evidence="9" type="ORF">SAMN05444271_10529</name>
</gene>
<proteinExistence type="predicted"/>